<dbReference type="EMBL" id="JAZGQK010000034">
    <property type="protein sequence ID" value="MEE6263114.1"/>
    <property type="molecule type" value="Genomic_DNA"/>
</dbReference>
<keyword evidence="2" id="KW-1185">Reference proteome</keyword>
<reference evidence="1 2" key="1">
    <citation type="submission" date="2024-01" db="EMBL/GenBank/DDBJ databases">
        <title>Genome insights into Plantactinospora sonchi sp. nov.</title>
        <authorList>
            <person name="Wang L."/>
        </authorList>
    </citation>
    <scope>NUCLEOTIDE SEQUENCE [LARGE SCALE GENOMIC DNA]</scope>
    <source>
        <strain evidence="1 2">NEAU-QY2</strain>
    </source>
</reference>
<evidence type="ECO:0000313" key="2">
    <source>
        <dbReference type="Proteomes" id="UP001332243"/>
    </source>
</evidence>
<organism evidence="1 2">
    <name type="scientific">Plantactinospora sonchi</name>
    <dbReference type="NCBI Taxonomy" id="1544735"/>
    <lineage>
        <taxon>Bacteria</taxon>
        <taxon>Bacillati</taxon>
        <taxon>Actinomycetota</taxon>
        <taxon>Actinomycetes</taxon>
        <taxon>Micromonosporales</taxon>
        <taxon>Micromonosporaceae</taxon>
        <taxon>Plantactinospora</taxon>
    </lineage>
</organism>
<dbReference type="Proteomes" id="UP001332243">
    <property type="component" value="Unassembled WGS sequence"/>
</dbReference>
<accession>A0ABU7S2V0</accession>
<gene>
    <name evidence="1" type="ORF">V1633_32005</name>
</gene>
<comment type="caution">
    <text evidence="1">The sequence shown here is derived from an EMBL/GenBank/DDBJ whole genome shotgun (WGS) entry which is preliminary data.</text>
</comment>
<proteinExistence type="predicted"/>
<name>A0ABU7S2V0_9ACTN</name>
<protein>
    <submittedName>
        <fullName evidence="1">Uncharacterized protein</fullName>
    </submittedName>
</protein>
<sequence>MPDARSVPAAMRRACKHKVVTEESRPVGARIADAVDLLRGSGVTVETSAQAAATIYTVKRPAYHLEIVVDSVRFLGLSFDLLGCDGSVIVGYEVDTDLYRISLPRHRWFATEVETDIVALVEALIQGKVLVDTGPPRASMVVPTGDGLMLVQRRRFLTTSNPYGGDACSALAAGFRPLPP</sequence>
<evidence type="ECO:0000313" key="1">
    <source>
        <dbReference type="EMBL" id="MEE6263114.1"/>
    </source>
</evidence>